<accession>A0A165S7V0</accession>
<name>A0A165S7V0_9APHY</name>
<sequence>MLPWKCPGRNTQPCSCTACVCEIGRDTAYRPRGARSDSGLEPVRRRYVVRRVGATNVQAGVVRCFKRVGSVRRPPASLPLSCQRAVGPGKCAIQCQCQCQCQCQRQWRRTCRPPSIPRWRRLADRSVKIKAERSTTAAPSPALWPASHERANAMSVPSAGRGAGRFCSRLMSPDICVVLVVSDALLPVYSWWTARTTS</sequence>
<reference evidence="1 2" key="1">
    <citation type="journal article" date="2016" name="Mol. Biol. Evol.">
        <title>Comparative Genomics of Early-Diverging Mushroom-Forming Fungi Provides Insights into the Origins of Lignocellulose Decay Capabilities.</title>
        <authorList>
            <person name="Nagy L.G."/>
            <person name="Riley R."/>
            <person name="Tritt A."/>
            <person name="Adam C."/>
            <person name="Daum C."/>
            <person name="Floudas D."/>
            <person name="Sun H."/>
            <person name="Yadav J.S."/>
            <person name="Pangilinan J."/>
            <person name="Larsson K.H."/>
            <person name="Matsuura K."/>
            <person name="Barry K."/>
            <person name="Labutti K."/>
            <person name="Kuo R."/>
            <person name="Ohm R.A."/>
            <person name="Bhattacharya S.S."/>
            <person name="Shirouzu T."/>
            <person name="Yoshinaga Y."/>
            <person name="Martin F.M."/>
            <person name="Grigoriev I.V."/>
            <person name="Hibbett D.S."/>
        </authorList>
    </citation>
    <scope>NUCLEOTIDE SEQUENCE [LARGE SCALE GENOMIC DNA]</scope>
    <source>
        <strain evidence="1 2">L-15889</strain>
    </source>
</reference>
<dbReference type="EMBL" id="KV429044">
    <property type="protein sequence ID" value="KZT71638.1"/>
    <property type="molecule type" value="Genomic_DNA"/>
</dbReference>
<protein>
    <submittedName>
        <fullName evidence="1">Uncharacterized protein</fullName>
    </submittedName>
</protein>
<evidence type="ECO:0000313" key="1">
    <source>
        <dbReference type="EMBL" id="KZT71638.1"/>
    </source>
</evidence>
<dbReference type="Proteomes" id="UP000076727">
    <property type="component" value="Unassembled WGS sequence"/>
</dbReference>
<proteinExistence type="predicted"/>
<evidence type="ECO:0000313" key="2">
    <source>
        <dbReference type="Proteomes" id="UP000076727"/>
    </source>
</evidence>
<dbReference type="AlphaFoldDB" id="A0A165S7V0"/>
<keyword evidence="2" id="KW-1185">Reference proteome</keyword>
<gene>
    <name evidence="1" type="ORF">DAEQUDRAFT_90156</name>
</gene>
<organism evidence="1 2">
    <name type="scientific">Daedalea quercina L-15889</name>
    <dbReference type="NCBI Taxonomy" id="1314783"/>
    <lineage>
        <taxon>Eukaryota</taxon>
        <taxon>Fungi</taxon>
        <taxon>Dikarya</taxon>
        <taxon>Basidiomycota</taxon>
        <taxon>Agaricomycotina</taxon>
        <taxon>Agaricomycetes</taxon>
        <taxon>Polyporales</taxon>
        <taxon>Fomitopsis</taxon>
    </lineage>
</organism>